<reference evidence="5 6" key="1">
    <citation type="submission" date="2021-07" db="EMBL/GenBank/DDBJ databases">
        <title>Karlodiniumbacter phycospheric gen. nov., sp. nov., a phycosphere bacterium isolated from karlodinium veneficum.</title>
        <authorList>
            <person name="Peng Y."/>
            <person name="Jiang L."/>
            <person name="Lee J."/>
        </authorList>
    </citation>
    <scope>NUCLEOTIDE SEQUENCE</scope>
    <source>
        <strain evidence="5 6">N5</strain>
    </source>
</reference>
<dbReference type="Proteomes" id="UP000693972">
    <property type="component" value="Unassembled WGS sequence"/>
</dbReference>
<dbReference type="PANTHER" id="PTHR16263:SF4">
    <property type="entry name" value="TETRATRICOPEPTIDE REPEAT PROTEIN 38"/>
    <property type="match status" value="1"/>
</dbReference>
<organism evidence="5">
    <name type="scientific">Gymnodinialimonas phycosphaerae</name>
    <dbReference type="NCBI Taxonomy" id="2841589"/>
    <lineage>
        <taxon>Bacteria</taxon>
        <taxon>Pseudomonadati</taxon>
        <taxon>Pseudomonadota</taxon>
        <taxon>Alphaproteobacteria</taxon>
        <taxon>Rhodobacterales</taxon>
        <taxon>Paracoccaceae</taxon>
        <taxon>Gymnodinialimonas</taxon>
    </lineage>
</organism>
<dbReference type="EMBL" id="CP078073">
    <property type="protein sequence ID" value="QXL87435.1"/>
    <property type="molecule type" value="Genomic_DNA"/>
</dbReference>
<evidence type="ECO:0000256" key="3">
    <source>
        <dbReference type="ARBA" id="ARBA00022737"/>
    </source>
</evidence>
<dbReference type="InterPro" id="IPR011990">
    <property type="entry name" value="TPR-like_helical_dom_sf"/>
</dbReference>
<accession>A0A975TU16</accession>
<keyword evidence="6" id="KW-1185">Reference proteome</keyword>
<keyword evidence="3" id="KW-0677">Repeat</keyword>
<evidence type="ECO:0000313" key="6">
    <source>
        <dbReference type="Proteomes" id="UP000693972"/>
    </source>
</evidence>
<dbReference type="PANTHER" id="PTHR16263">
    <property type="entry name" value="TETRATRICOPEPTIDE REPEAT PROTEIN 38"/>
    <property type="match status" value="1"/>
</dbReference>
<dbReference type="CDD" id="cd05804">
    <property type="entry name" value="StaR_like"/>
    <property type="match status" value="1"/>
</dbReference>
<proteinExistence type="inferred from homology"/>
<evidence type="ECO:0000256" key="2">
    <source>
        <dbReference type="ARBA" id="ARBA00019992"/>
    </source>
</evidence>
<sequence>MQQDRYGNTLSTSSAAAATAYDVGVDHILAATEGAQAAFAEAIAADEGFALAHVGAARAAMYAGDMGAIKPLMARATALADGVSEREKAHIAMFDLLFAGKPVEARAAVEAHVLDHPRDAMVAQVCTNIFGLIGFSGEPGREAALLAYTGALLPHYGDDWWMGSMHALSLTEVGQTGAALEMMEASLARNNANANGSHFKAHALYEEGRTAEGRAYLDDWMDGYAPEAVLHGHLSWHQALWALQDGDWDAMWGHYRRDIAPEASHALPINVLTDGAALLWRAEMAGAAVEAEDWRKLSAYATQYFPNPTQSFADMHAALAHAMAGEGAALAKLTEASKGYAAELVQPVARAWGAVARGDWAGAVQDLTPVMADHARLGGSKAQRDLLELTWLLCLMRSGAKQEARRAAATRRPLFAKAAPVQGFAA</sequence>
<evidence type="ECO:0000256" key="4">
    <source>
        <dbReference type="ARBA" id="ARBA00022803"/>
    </source>
</evidence>
<dbReference type="AlphaFoldDB" id="A0A975TU16"/>
<name>A0A975TU16_9RHOB</name>
<keyword evidence="4" id="KW-0802">TPR repeat</keyword>
<dbReference type="InterPro" id="IPR033891">
    <property type="entry name" value="TTC38"/>
</dbReference>
<protein>
    <recommendedName>
        <fullName evidence="2">Tetratricopeptide repeat protein 38</fullName>
    </recommendedName>
</protein>
<dbReference type="EMBL" id="JAIMBW010000001">
    <property type="protein sequence ID" value="MBY4894806.1"/>
    <property type="molecule type" value="Genomic_DNA"/>
</dbReference>
<dbReference type="Gene3D" id="1.25.40.10">
    <property type="entry name" value="Tetratricopeptide repeat domain"/>
    <property type="match status" value="1"/>
</dbReference>
<dbReference type="RefSeq" id="WP_257894313.1">
    <property type="nucleotide sequence ID" value="NZ_JAIMBW010000001.1"/>
</dbReference>
<evidence type="ECO:0000313" key="5">
    <source>
        <dbReference type="EMBL" id="QXL87435.1"/>
    </source>
</evidence>
<dbReference type="SUPFAM" id="SSF48452">
    <property type="entry name" value="TPR-like"/>
    <property type="match status" value="1"/>
</dbReference>
<comment type="similarity">
    <text evidence="1">Belongs to the TTC38 family.</text>
</comment>
<evidence type="ECO:0000256" key="1">
    <source>
        <dbReference type="ARBA" id="ARBA00005857"/>
    </source>
</evidence>
<gene>
    <name evidence="5" type="ORF">KUL25_18775</name>
</gene>